<evidence type="ECO:0000313" key="2">
    <source>
        <dbReference type="Proteomes" id="UP000245119"/>
    </source>
</evidence>
<organism evidence="1 2">
    <name type="scientific">Pomacea canaliculata</name>
    <name type="common">Golden apple snail</name>
    <dbReference type="NCBI Taxonomy" id="400727"/>
    <lineage>
        <taxon>Eukaryota</taxon>
        <taxon>Metazoa</taxon>
        <taxon>Spiralia</taxon>
        <taxon>Lophotrochozoa</taxon>
        <taxon>Mollusca</taxon>
        <taxon>Gastropoda</taxon>
        <taxon>Caenogastropoda</taxon>
        <taxon>Architaenioglossa</taxon>
        <taxon>Ampullarioidea</taxon>
        <taxon>Ampullariidae</taxon>
        <taxon>Pomacea</taxon>
    </lineage>
</organism>
<keyword evidence="2" id="KW-1185">Reference proteome</keyword>
<dbReference type="AlphaFoldDB" id="A0A2T7NBF5"/>
<sequence>MFGVTVRMEATMCGKWEEGGGGGWYMFTNMDEPKKTCVVTCESVSSEDRCPTKDVQCKEVHLSSFAKTGSGDQGMDLRAL</sequence>
<name>A0A2T7NBF5_POMCA</name>
<dbReference type="EMBL" id="PZQS01000014">
    <property type="protein sequence ID" value="PVD18498.1"/>
    <property type="molecule type" value="Genomic_DNA"/>
</dbReference>
<proteinExistence type="predicted"/>
<gene>
    <name evidence="1" type="ORF">C0Q70_21047</name>
</gene>
<reference evidence="1 2" key="1">
    <citation type="submission" date="2018-04" db="EMBL/GenBank/DDBJ databases">
        <title>The genome of golden apple snail Pomacea canaliculata provides insight into stress tolerance and invasive adaptation.</title>
        <authorList>
            <person name="Liu C."/>
            <person name="Liu B."/>
            <person name="Ren Y."/>
            <person name="Zhang Y."/>
            <person name="Wang H."/>
            <person name="Li S."/>
            <person name="Jiang F."/>
            <person name="Yin L."/>
            <person name="Zhang G."/>
            <person name="Qian W."/>
            <person name="Fan W."/>
        </authorList>
    </citation>
    <scope>NUCLEOTIDE SEQUENCE [LARGE SCALE GENOMIC DNA]</scope>
    <source>
        <strain evidence="1">SZHN2017</strain>
        <tissue evidence="1">Muscle</tissue>
    </source>
</reference>
<dbReference type="Proteomes" id="UP000245119">
    <property type="component" value="Linkage Group LG14"/>
</dbReference>
<evidence type="ECO:0000313" key="1">
    <source>
        <dbReference type="EMBL" id="PVD18498.1"/>
    </source>
</evidence>
<comment type="caution">
    <text evidence="1">The sequence shown here is derived from an EMBL/GenBank/DDBJ whole genome shotgun (WGS) entry which is preliminary data.</text>
</comment>
<accession>A0A2T7NBF5</accession>
<protein>
    <submittedName>
        <fullName evidence="1">Uncharacterized protein</fullName>
    </submittedName>
</protein>